<dbReference type="EMBL" id="LSSK01000553">
    <property type="protein sequence ID" value="OMH82958.1"/>
    <property type="molecule type" value="Genomic_DNA"/>
</dbReference>
<feature type="compositionally biased region" description="Low complexity" evidence="1">
    <location>
        <begin position="58"/>
        <end position="69"/>
    </location>
</feature>
<comment type="caution">
    <text evidence="3">The sequence shown here is derived from an EMBL/GenBank/DDBJ whole genome shotgun (WGS) entry which is preliminary data.</text>
</comment>
<evidence type="ECO:0000313" key="4">
    <source>
        <dbReference type="Proteomes" id="UP000188320"/>
    </source>
</evidence>
<accession>A0A1R1PPS7</accession>
<keyword evidence="4" id="KW-1185">Reference proteome</keyword>
<feature type="domain" description="DDE-1" evidence="2">
    <location>
        <begin position="618"/>
        <end position="712"/>
    </location>
</feature>
<dbReference type="AlphaFoldDB" id="A0A1R1PPS7"/>
<feature type="compositionally biased region" description="Low complexity" evidence="1">
    <location>
        <begin position="559"/>
        <end position="570"/>
    </location>
</feature>
<reference evidence="4" key="1">
    <citation type="submission" date="2017-01" db="EMBL/GenBank/DDBJ databases">
        <authorList>
            <person name="Wang Y."/>
            <person name="White M."/>
            <person name="Kvist S."/>
            <person name="Moncalvo J.-M."/>
        </authorList>
    </citation>
    <scope>NUCLEOTIDE SEQUENCE [LARGE SCALE GENOMIC DNA]</scope>
    <source>
        <strain evidence="4">COL-18-3</strain>
    </source>
</reference>
<evidence type="ECO:0000259" key="2">
    <source>
        <dbReference type="Pfam" id="PF03184"/>
    </source>
</evidence>
<evidence type="ECO:0000313" key="3">
    <source>
        <dbReference type="EMBL" id="OMH82958.1"/>
    </source>
</evidence>
<organism evidence="3 4">
    <name type="scientific">Zancudomyces culisetae</name>
    <name type="common">Gut fungus</name>
    <name type="synonym">Smittium culisetae</name>
    <dbReference type="NCBI Taxonomy" id="1213189"/>
    <lineage>
        <taxon>Eukaryota</taxon>
        <taxon>Fungi</taxon>
        <taxon>Fungi incertae sedis</taxon>
        <taxon>Zoopagomycota</taxon>
        <taxon>Kickxellomycotina</taxon>
        <taxon>Harpellomycetes</taxon>
        <taxon>Harpellales</taxon>
        <taxon>Legeriomycetaceae</taxon>
        <taxon>Zancudomyces</taxon>
    </lineage>
</organism>
<sequence length="970" mass="109478">MTLKRKEVGVEAQVIDSDSDLENNVEDTKRLKHESDVSTSTSTSTSTGTDSKKHFTKQSGSSEGRSGQENIVYNEVGNDQMANCKDSVFVIDLEKDEEVAYEGYLTEDTPSIEDEDCITTTNESAIENAITTDENKLANQNISGGLESLEVEGVENIENEDSLKKEQSVVKSVDKDDNTSKPQGFITSIDKLGRENLEIWVSEHEPEPNEYKDEKNRAENGIFDIKYKSEEESEYAVKAITQSFEAKDVFEASHNKKTKVYLDAEAKKNREKLQRFKNRIKKNGLLTFRLAKYAAKSHAAKQALEMNKVVPWLIYKALYEWYLAHKGDYKYEEGFFADKCGEFLSLIDRKSVKDSGLTCASFNYHFMKWFNITLNATYSKIKQNLNELDRLRKQQPSEVKGVKTGSKNAPMAKPVIRIWNKTSDAELSMLLSRYGSKNIFVVTTTGTYYRLLPDEKLAETMIPIQKTSDSNQDDQKKSAYAGVEGEKLSTILCSNVDGSEKLPLWIVGSTVNQKESLRSLDRISSTISRAGGFEVMNSGPSKFEIQCNSAYHSQNKVKNGNGSNINGTSSFTRSRGLGNPPMPLKPGNSMERSQSEETKNTGLGCEENDYEGDDDGDDFPFYLLFNSKSVVTPSMFANWLSWFDARLKINKNRKILLLLTDSAIHRQDVANEMTFTNIRLLHCQNRSFGNLVLDLALDFRLNYRLRYYDYLLARFGVKLYKSDSFYYPFELSNKMFFCKDGKMNVDFTSSKIRLPPDIISIVDAAYYLNEAWGQGVESDFICSRFSIFTSSLSPRAKTHLYKYNNDKTLIELESLIFVLMMVLNPISSNGSCESSSLASFYSLHNIYLYACNNANNLNDGFPSVSYPSDLTLCNELDIPYSDLLETEVTKYEAEKPKTTNVATVTNPTDEAKNQVVTGDNDGGSRYTSFSPTPLDLGRLLNYPTESHADISQFSDTDLLDMVLADVIFYL</sequence>
<feature type="region of interest" description="Disordered" evidence="1">
    <location>
        <begin position="554"/>
        <end position="606"/>
    </location>
</feature>
<dbReference type="Pfam" id="PF03184">
    <property type="entry name" value="DDE_1"/>
    <property type="match status" value="1"/>
</dbReference>
<feature type="region of interest" description="Disordered" evidence="1">
    <location>
        <begin position="1"/>
        <end position="78"/>
    </location>
</feature>
<feature type="compositionally biased region" description="Low complexity" evidence="1">
    <location>
        <begin position="38"/>
        <end position="49"/>
    </location>
</feature>
<dbReference type="OrthoDB" id="125347at2759"/>
<dbReference type="InterPro" id="IPR004875">
    <property type="entry name" value="DDE_SF_endonuclease_dom"/>
</dbReference>
<name>A0A1R1PPS7_ZANCU</name>
<protein>
    <recommendedName>
        <fullName evidence="2">DDE-1 domain-containing protein</fullName>
    </recommendedName>
</protein>
<evidence type="ECO:0000256" key="1">
    <source>
        <dbReference type="SAM" id="MobiDB-lite"/>
    </source>
</evidence>
<proteinExistence type="predicted"/>
<gene>
    <name evidence="3" type="ORF">AX774_g3552</name>
</gene>
<dbReference type="Proteomes" id="UP000188320">
    <property type="component" value="Unassembled WGS sequence"/>
</dbReference>
<dbReference type="GO" id="GO:0003676">
    <property type="term" value="F:nucleic acid binding"/>
    <property type="evidence" value="ECO:0007669"/>
    <property type="project" value="InterPro"/>
</dbReference>
<feature type="compositionally biased region" description="Basic and acidic residues" evidence="1">
    <location>
        <begin position="26"/>
        <end position="36"/>
    </location>
</feature>